<feature type="region of interest" description="Disordered" evidence="1">
    <location>
        <begin position="1276"/>
        <end position="1306"/>
    </location>
</feature>
<feature type="compositionally biased region" description="Low complexity" evidence="1">
    <location>
        <begin position="417"/>
        <end position="440"/>
    </location>
</feature>
<protein>
    <recommendedName>
        <fullName evidence="2">BRCT domain-containing protein</fullName>
    </recommendedName>
</protein>
<feature type="region of interest" description="Disordered" evidence="1">
    <location>
        <begin position="1"/>
        <end position="233"/>
    </location>
</feature>
<evidence type="ECO:0000313" key="4">
    <source>
        <dbReference type="Proteomes" id="UP000283269"/>
    </source>
</evidence>
<feature type="compositionally biased region" description="Basic and acidic residues" evidence="1">
    <location>
        <begin position="499"/>
        <end position="514"/>
    </location>
</feature>
<name>A0A409XG98_PSICY</name>
<feature type="region of interest" description="Disordered" evidence="1">
    <location>
        <begin position="988"/>
        <end position="1124"/>
    </location>
</feature>
<dbReference type="PROSITE" id="PS50172">
    <property type="entry name" value="BRCT"/>
    <property type="match status" value="1"/>
</dbReference>
<feature type="region of interest" description="Disordered" evidence="1">
    <location>
        <begin position="387"/>
        <end position="440"/>
    </location>
</feature>
<keyword evidence="4" id="KW-1185">Reference proteome</keyword>
<feature type="compositionally biased region" description="Basic and acidic residues" evidence="1">
    <location>
        <begin position="1041"/>
        <end position="1054"/>
    </location>
</feature>
<evidence type="ECO:0000259" key="2">
    <source>
        <dbReference type="PROSITE" id="PS50172"/>
    </source>
</evidence>
<dbReference type="OrthoDB" id="2384350at2759"/>
<reference evidence="3 4" key="1">
    <citation type="journal article" date="2018" name="Evol. Lett.">
        <title>Horizontal gene cluster transfer increased hallucinogenic mushroom diversity.</title>
        <authorList>
            <person name="Reynolds H.T."/>
            <person name="Vijayakumar V."/>
            <person name="Gluck-Thaler E."/>
            <person name="Korotkin H.B."/>
            <person name="Matheny P.B."/>
            <person name="Slot J.C."/>
        </authorList>
    </citation>
    <scope>NUCLEOTIDE SEQUENCE [LARGE SCALE GENOMIC DNA]</scope>
    <source>
        <strain evidence="3 4">2631</strain>
    </source>
</reference>
<sequence length="1346" mass="144345">MTNTTIFPEKRTRSQITLPDEILQIPHGSPMKDARNALRNHTVTVDTFSPSDSKKQSDDTDDELLLSPGKQSPLMRMLSNPKRSASPPLQDEYTPSSGSSEGRSLKRAKRELGPSDGTEGEAENLQSPHSFYKTLAPGHTRNHSDSTVHATTRRSARKRSATNKKPISTLSASPPPSTFSPIVGSSKQERAQSVPLFPTGHDIPHIDFRNPPPSPKRSPSPSRSPSKNKEAKLRPIFKTFPAIKELPTVHDEIPMPMNLDDDTRSVHKEIELEKNPAAESSVESQVTLTVIEPSSHSPLTPPSTSTTSTLYEIPATPASSQTLNLLIPMSPLTPLPETPLPPRLMSNTDHRYSSNMRRGLPLIAETTEHSRGLLFPRVAEPSIIKSRLPRPASSMAPPPAPSSRLSRPGTMGPPPVTSSTAGPSTRATTATTSKKTAVTAPRKDAFAMLMKKPREEKERLEKEKAKQRATRSMAPPDIFASISKPKESLSNGSLPSKVKVKDKMRPRMKSKQENAPRPALVSDEEEEMASEPELHVESETPVEPVLTPVIVPEDPPLTSTRMFLQPFLRPQSLPVDAGMEIVEDSEGEGRAEGQVLIDTASTEHVSNEDIEFHSTLVVEVPAESSPDVDAASEHIDPIEDSIASDLVPRDPEQHNDVGQMDVLPPSRTRESKLPLGKRRQPTTVASVSRVTRSISNSKKKNNEAAAPLESSKITDAVTAKRTVSGVVKKLAEANGSSKASSTDVVQEKAVLPPGSPMKLSSPGKSLKATTPKKTPNRFTFSTKPVSTPSPTKIARSSSLSSMKPSITTIIISGFTAARTFSMAPSQVAMGAGSSLSTLSNALEKLRMPAPSRPNTSMGFNRDAPGNSDDEEPAARTKDDVGVGRASFGLGRPQGLKRANTLGTDAFGVPAVNTTASSSRTGSSTGKNFVQKPLSMFMSDKGAASKAGASRILRGTGRTSIVGNKPIFGVGGGPRRTISKKTTLPVVIGSPVKGGTTSQMMEEDEEEYADEVRTQVGEENPITSEPRNESILLLEDLSTTEGSEKGKGKEKDFRNVSRRVSMVSHALSQSLSAIPPPPPRGLMGPPATPPHAGRSPKRSTSSSYPSSSAGGSSPSQPGTSTGTRASARIAKVAPLVATFKGGDGAGKKAASEAAPAPNPAIVALKVLKDCVIFVDVKTDTGDEAGSLFVEMLEGVGARVLTRVGQTCTHIVYKNGLMSTLSRYRLLRDPKPLVVGIAWVVECVEQRKRVDEADFLVDIESGNIAGINKRRRSMLPKSFAHEIETPSSEADKDEDADRSMDGSTSCKNHDHPYESVLIVYNPAAIADDDLAPLERARRRKSIMIGLRS</sequence>
<dbReference type="Pfam" id="PF00533">
    <property type="entry name" value="BRCT"/>
    <property type="match status" value="1"/>
</dbReference>
<feature type="compositionally biased region" description="Basic and acidic residues" evidence="1">
    <location>
        <begin position="872"/>
        <end position="881"/>
    </location>
</feature>
<dbReference type="Gene3D" id="3.40.50.10190">
    <property type="entry name" value="BRCT domain"/>
    <property type="match status" value="1"/>
</dbReference>
<feature type="compositionally biased region" description="Polar residues" evidence="1">
    <location>
        <begin position="767"/>
        <end position="798"/>
    </location>
</feature>
<feature type="region of interest" description="Disordered" evidence="1">
    <location>
        <begin position="848"/>
        <end position="894"/>
    </location>
</feature>
<evidence type="ECO:0000256" key="1">
    <source>
        <dbReference type="SAM" id="MobiDB-lite"/>
    </source>
</evidence>
<gene>
    <name evidence="3" type="ORF">CVT25_008161</name>
</gene>
<proteinExistence type="predicted"/>
<comment type="caution">
    <text evidence="3">The sequence shown here is derived from an EMBL/GenBank/DDBJ whole genome shotgun (WGS) entry which is preliminary data.</text>
</comment>
<organism evidence="3 4">
    <name type="scientific">Psilocybe cyanescens</name>
    <dbReference type="NCBI Taxonomy" id="93625"/>
    <lineage>
        <taxon>Eukaryota</taxon>
        <taxon>Fungi</taxon>
        <taxon>Dikarya</taxon>
        <taxon>Basidiomycota</taxon>
        <taxon>Agaricomycotina</taxon>
        <taxon>Agaricomycetes</taxon>
        <taxon>Agaricomycetidae</taxon>
        <taxon>Agaricales</taxon>
        <taxon>Agaricineae</taxon>
        <taxon>Strophariaceae</taxon>
        <taxon>Psilocybe</taxon>
    </lineage>
</organism>
<dbReference type="InterPro" id="IPR001357">
    <property type="entry name" value="BRCT_dom"/>
</dbReference>
<dbReference type="SMART" id="SM00292">
    <property type="entry name" value="BRCT"/>
    <property type="match status" value="1"/>
</dbReference>
<feature type="region of interest" description="Disordered" evidence="1">
    <location>
        <begin position="646"/>
        <end position="708"/>
    </location>
</feature>
<feature type="compositionally biased region" description="Low complexity" evidence="1">
    <location>
        <begin position="1097"/>
        <end position="1122"/>
    </location>
</feature>
<dbReference type="SUPFAM" id="SSF52113">
    <property type="entry name" value="BRCT domain"/>
    <property type="match status" value="1"/>
</dbReference>
<feature type="compositionally biased region" description="Polar residues" evidence="1">
    <location>
        <begin position="681"/>
        <end position="696"/>
    </location>
</feature>
<dbReference type="STRING" id="93625.A0A409XG98"/>
<dbReference type="Proteomes" id="UP000283269">
    <property type="component" value="Unassembled WGS sequence"/>
</dbReference>
<feature type="domain" description="BRCT" evidence="2">
    <location>
        <begin position="1161"/>
        <end position="1255"/>
    </location>
</feature>
<feature type="compositionally biased region" description="Basic residues" evidence="1">
    <location>
        <begin position="151"/>
        <end position="162"/>
    </location>
</feature>
<dbReference type="EMBL" id="NHYD01001825">
    <property type="protein sequence ID" value="PPQ89784.1"/>
    <property type="molecule type" value="Genomic_DNA"/>
</dbReference>
<feature type="region of interest" description="Disordered" evidence="1">
    <location>
        <begin position="751"/>
        <end position="798"/>
    </location>
</feature>
<feature type="region of interest" description="Disordered" evidence="1">
    <location>
        <begin position="452"/>
        <end position="540"/>
    </location>
</feature>
<feature type="compositionally biased region" description="Basic and acidic residues" evidence="1">
    <location>
        <begin position="452"/>
        <end position="466"/>
    </location>
</feature>
<evidence type="ECO:0000313" key="3">
    <source>
        <dbReference type="EMBL" id="PPQ89784.1"/>
    </source>
</evidence>
<accession>A0A409XG98</accession>
<dbReference type="CDD" id="cd17716">
    <property type="entry name" value="BRCT_microcephalin_rpt1"/>
    <property type="match status" value="1"/>
</dbReference>
<dbReference type="InterPro" id="IPR036420">
    <property type="entry name" value="BRCT_dom_sf"/>
</dbReference>
<dbReference type="InParanoid" id="A0A409XG98"/>
<feature type="compositionally biased region" description="Polar residues" evidence="1">
    <location>
        <begin position="39"/>
        <end position="48"/>
    </location>
</feature>
<feature type="compositionally biased region" description="Polar residues" evidence="1">
    <location>
        <begin position="93"/>
        <end position="102"/>
    </location>
</feature>